<evidence type="ECO:0000313" key="1">
    <source>
        <dbReference type="EMBL" id="UWZ84465.1"/>
    </source>
</evidence>
<dbReference type="KEGG" id="orp:MOP44_00685"/>
<sequence>MNAITSALSGLIDYAGLFPPASLDMRTAVRNYLDYRSQKNAWMLAGFIVDLARLGELRETAGEALSGLRLIVLAAPDADFTAIARHRSTGQCIEAVEIKCCEPLRIARTCELLPEEVQCYVEIPIAEGSTSTVDAIAAVGVRAKLRMGGVTADAFPTARQIAERMFLLADRCVAFKATAGLHHPLRSKHRLTYAQDSPSGVMHGFLNVLCAAAALRFGASVEGAVRILEEQDAAAFAITDDEIGVHDFRWTAGQVREVRQFFTSFGSCSFAEPVQDLEALGWL</sequence>
<dbReference type="AlphaFoldDB" id="A0A9J7BPK7"/>
<dbReference type="EMBL" id="CP093313">
    <property type="protein sequence ID" value="UWZ84465.1"/>
    <property type="molecule type" value="Genomic_DNA"/>
</dbReference>
<dbReference type="Proteomes" id="UP001059380">
    <property type="component" value="Chromosome"/>
</dbReference>
<evidence type="ECO:0000313" key="2">
    <source>
        <dbReference type="Proteomes" id="UP001059380"/>
    </source>
</evidence>
<reference evidence="1" key="1">
    <citation type="submission" date="2021-04" db="EMBL/GenBank/DDBJ databases">
        <title>Phylogenetic analysis of Acidobacteriaceae.</title>
        <authorList>
            <person name="Qiu L."/>
            <person name="Zhang Q."/>
        </authorList>
    </citation>
    <scope>NUCLEOTIDE SEQUENCE</scope>
    <source>
        <strain evidence="1">DSM 25168</strain>
    </source>
</reference>
<keyword evidence="2" id="KW-1185">Reference proteome</keyword>
<name>A0A9J7BPK7_9BACT</name>
<proteinExistence type="predicted"/>
<gene>
    <name evidence="1" type="ORF">MOP44_00685</name>
</gene>
<protein>
    <submittedName>
        <fullName evidence="1">Uncharacterized protein</fullName>
    </submittedName>
</protein>
<dbReference type="RefSeq" id="WP_260793970.1">
    <property type="nucleotide sequence ID" value="NZ_CP093313.1"/>
</dbReference>
<organism evidence="1 2">
    <name type="scientific">Occallatibacter riparius</name>
    <dbReference type="NCBI Taxonomy" id="1002689"/>
    <lineage>
        <taxon>Bacteria</taxon>
        <taxon>Pseudomonadati</taxon>
        <taxon>Acidobacteriota</taxon>
        <taxon>Terriglobia</taxon>
        <taxon>Terriglobales</taxon>
        <taxon>Acidobacteriaceae</taxon>
        <taxon>Occallatibacter</taxon>
    </lineage>
</organism>
<accession>A0A9J7BPK7</accession>